<keyword evidence="2" id="KW-0812">Transmembrane</keyword>
<evidence type="ECO:0000259" key="3">
    <source>
        <dbReference type="Pfam" id="PF13505"/>
    </source>
</evidence>
<evidence type="ECO:0000313" key="6">
    <source>
        <dbReference type="Proteomes" id="UP000249852"/>
    </source>
</evidence>
<keyword evidence="2" id="KW-0472">Membrane</keyword>
<accession>A0A379EZ21</accession>
<organism evidence="5 7">
    <name type="scientific">Prevotella pallens</name>
    <dbReference type="NCBI Taxonomy" id="60133"/>
    <lineage>
        <taxon>Bacteria</taxon>
        <taxon>Pseudomonadati</taxon>
        <taxon>Bacteroidota</taxon>
        <taxon>Bacteroidia</taxon>
        <taxon>Bacteroidales</taxon>
        <taxon>Prevotellaceae</taxon>
        <taxon>Prevotella</taxon>
    </lineage>
</organism>
<dbReference type="Pfam" id="PF13505">
    <property type="entry name" value="OMP_b-brl"/>
    <property type="match status" value="1"/>
</dbReference>
<reference evidence="5 7" key="2">
    <citation type="submission" date="2018-06" db="EMBL/GenBank/DDBJ databases">
        <authorList>
            <consortium name="Pathogen Informatics"/>
            <person name="Doyle S."/>
        </authorList>
    </citation>
    <scope>NUCLEOTIDE SEQUENCE [LARGE SCALE GENOMIC DNA]</scope>
    <source>
        <strain evidence="5 7">NCTC13043</strain>
    </source>
</reference>
<dbReference type="EMBL" id="QLTQ01000003">
    <property type="protein sequence ID" value="RAS47521.1"/>
    <property type="molecule type" value="Genomic_DNA"/>
</dbReference>
<dbReference type="Proteomes" id="UP000254235">
    <property type="component" value="Unassembled WGS sequence"/>
</dbReference>
<sequence length="240" mass="26814">MILTFVYTTLKKLDINIWLFNLKVFTLHPKSLLLSLFYNRVWSVKRLIIQYKQINFIKMKKILMTLAVAFVAVAANAQVYVGGSVGIASSKQNGGKNVTTYQVLPEIGYNINKDVAIGTVVGWGKGNPVNIQNESRNYFTIQPYARFNVVRTKYVDAFIDGGFGYTHYNHAYVATSSKDEWSVGLKPGIAVNLSKKVSLVAHVGFAGWKSEKYDGASKDSHVWGVSLDGNNVNFGVYYNF</sequence>
<dbReference type="InterPro" id="IPR027385">
    <property type="entry name" value="Beta-barrel_OMP"/>
</dbReference>
<reference evidence="4 6" key="1">
    <citation type="submission" date="2018-06" db="EMBL/GenBank/DDBJ databases">
        <title>Genomic Encyclopedia of Archaeal and Bacterial Type Strains, Phase II (KMG-II): from individual species to whole genera.</title>
        <authorList>
            <person name="Goeker M."/>
        </authorList>
    </citation>
    <scope>NUCLEOTIDE SEQUENCE [LARGE SCALE GENOMIC DNA]</scope>
    <source>
        <strain evidence="4 6">DSM 18710</strain>
    </source>
</reference>
<dbReference type="AlphaFoldDB" id="A0A379EZ21"/>
<evidence type="ECO:0000313" key="4">
    <source>
        <dbReference type="EMBL" id="RAS47521.1"/>
    </source>
</evidence>
<keyword evidence="6" id="KW-1185">Reference proteome</keyword>
<gene>
    <name evidence="4" type="ORF">BC673_103114</name>
    <name evidence="5" type="ORF">NCTC13043_00504</name>
</gene>
<feature type="transmembrane region" description="Helical" evidence="2">
    <location>
        <begin position="62"/>
        <end position="81"/>
    </location>
</feature>
<proteinExistence type="predicted"/>
<keyword evidence="2" id="KW-1133">Transmembrane helix</keyword>
<evidence type="ECO:0000256" key="1">
    <source>
        <dbReference type="ARBA" id="ARBA00022729"/>
    </source>
</evidence>
<feature type="transmembrane region" description="Helical" evidence="2">
    <location>
        <begin position="20"/>
        <end position="41"/>
    </location>
</feature>
<dbReference type="Proteomes" id="UP000249852">
    <property type="component" value="Unassembled WGS sequence"/>
</dbReference>
<keyword evidence="1" id="KW-0732">Signal</keyword>
<evidence type="ECO:0000256" key="2">
    <source>
        <dbReference type="SAM" id="Phobius"/>
    </source>
</evidence>
<evidence type="ECO:0000313" key="5">
    <source>
        <dbReference type="EMBL" id="SUC11648.1"/>
    </source>
</evidence>
<dbReference type="SUPFAM" id="SSF56925">
    <property type="entry name" value="OMPA-like"/>
    <property type="match status" value="1"/>
</dbReference>
<protein>
    <submittedName>
        <fullName evidence="4">Outer membrane protein with beta-barrel domain</fullName>
    </submittedName>
</protein>
<dbReference type="InterPro" id="IPR011250">
    <property type="entry name" value="OMP/PagP_B-barrel"/>
</dbReference>
<dbReference type="EMBL" id="UGTP01000001">
    <property type="protein sequence ID" value="SUC11648.1"/>
    <property type="molecule type" value="Genomic_DNA"/>
</dbReference>
<name>A0A379EZ21_9BACT</name>
<evidence type="ECO:0000313" key="7">
    <source>
        <dbReference type="Proteomes" id="UP000254235"/>
    </source>
</evidence>
<feature type="domain" description="Outer membrane protein beta-barrel" evidence="3">
    <location>
        <begin position="66"/>
        <end position="240"/>
    </location>
</feature>